<accession>A0A849IE61</accession>
<name>A0A849IE61_9HYPH</name>
<organism evidence="1 2">
    <name type="scientific">Enterovirga aerilata</name>
    <dbReference type="NCBI Taxonomy" id="2730920"/>
    <lineage>
        <taxon>Bacteria</taxon>
        <taxon>Pseudomonadati</taxon>
        <taxon>Pseudomonadota</taxon>
        <taxon>Alphaproteobacteria</taxon>
        <taxon>Hyphomicrobiales</taxon>
        <taxon>Methylobacteriaceae</taxon>
        <taxon>Enterovirga</taxon>
    </lineage>
</organism>
<evidence type="ECO:0000313" key="1">
    <source>
        <dbReference type="EMBL" id="NNM74739.1"/>
    </source>
</evidence>
<dbReference type="RefSeq" id="WP_171220189.1">
    <property type="nucleotide sequence ID" value="NZ_JABEPP010000006.1"/>
</dbReference>
<comment type="caution">
    <text evidence="1">The sequence shown here is derived from an EMBL/GenBank/DDBJ whole genome shotgun (WGS) entry which is preliminary data.</text>
</comment>
<evidence type="ECO:0000313" key="2">
    <source>
        <dbReference type="Proteomes" id="UP000564885"/>
    </source>
</evidence>
<keyword evidence="2" id="KW-1185">Reference proteome</keyword>
<dbReference type="AlphaFoldDB" id="A0A849IE61"/>
<proteinExistence type="predicted"/>
<gene>
    <name evidence="1" type="ORF">HJG44_20470</name>
</gene>
<protein>
    <submittedName>
        <fullName evidence="1">Uncharacterized protein</fullName>
    </submittedName>
</protein>
<dbReference type="EMBL" id="JABEPP010000006">
    <property type="protein sequence ID" value="NNM74739.1"/>
    <property type="molecule type" value="Genomic_DNA"/>
</dbReference>
<dbReference type="Proteomes" id="UP000564885">
    <property type="component" value="Unassembled WGS sequence"/>
</dbReference>
<reference evidence="1 2" key="1">
    <citation type="submission" date="2020-04" db="EMBL/GenBank/DDBJ databases">
        <title>Enterovirga sp. isolate from soil.</title>
        <authorList>
            <person name="Chea S."/>
            <person name="Kim D.-U."/>
        </authorList>
    </citation>
    <scope>NUCLEOTIDE SEQUENCE [LARGE SCALE GENOMIC DNA]</scope>
    <source>
        <strain evidence="1 2">DB1703</strain>
    </source>
</reference>
<sequence length="991" mass="105021">MATLEIGGRRVEVGDAFLKLSPEDQQRTVDEIATSLNITGGPSKEAPDAGRAPNAAYEAADAAASGFNDSVLARGLGWPVDIATSFINDVGAFVKNPNLKTLAWGQAGLDKPDLVIDPNTAFMGTRWLQEKLKKGGLSKGREGTPDDYKWAYNMGDAVGSAVPAFLGFGMAARAPSAMAPITAADSVGATMVKQAAQDPRWVAQQMGATVGAAQGGAIAGMVAPDSELANVLGQVGGSIMSPMSVAGHVTAPVLDPLKNAARRVASPLIDPMIDSVAANIDSLPSWAKMALPERLRRLGEGAEARRLDNAARALAPAFAKTGEDPAEVLARLSTPQAADEAARGFLPAEVADSPTLIAVQQQLAAKNPELRDQLQDRAAAVMNTLADDAGKAAAGGDVTALSRAARNALSAEEAKLADEIAAAQDTIQRAVTNAHLIPDAAVREAASIEARKVLDEAWRAGRTLEKSLWSKLDLKQEIAPTNFKRVFAEIDETRLLPGESLPEPLKAVADLARSNNVRFTAEALQNTRSRLLDLAKGAYAGSNPDFTFGSIYNKLAGALLDDLSPVAGAEEARAFSRALHDRWTRTFAGLSQQSAATGADRLAPAQTLERAMTGNPIARGQNLRELEEATTPLTSASGVATPDFSPQMRAQQETFLRQHAASAIVDPQTGAVNPRAAARYVQQNEAVLNRFPDLRRSILEAAEVTGAQLDHIDQLNRTLKVVREQSAFAKVLKAGEDPTRAVQAIINGPNPSADMKALAAMAKAGGDDAARGLFSAAWDVALNQAMGKATAQKGFWQSLDEVLNSSLSPKNPSLMETLSTSGVLNTTERAQLQQIVQRAVRMEKAFENAPAMNDFILEPNALALLIAKAAGAGYMQNINLTRFFGAHPLMQSAWGAKMGQKIMDQMPRQQALDVLSAAVKDYDLMRKLMMNVKTVQQRETVWDAIRAAAGATKGEDILRGSINYRFPAVAGAIGAGSLNREYGAEPVEPVR</sequence>